<dbReference type="Proteomes" id="UP001359559">
    <property type="component" value="Unassembled WGS sequence"/>
</dbReference>
<comment type="caution">
    <text evidence="1">The sequence shown here is derived from an EMBL/GenBank/DDBJ whole genome shotgun (WGS) entry which is preliminary data.</text>
</comment>
<proteinExistence type="predicted"/>
<evidence type="ECO:0000313" key="1">
    <source>
        <dbReference type="EMBL" id="KAK7294518.1"/>
    </source>
</evidence>
<gene>
    <name evidence="1" type="ORF">RJT34_17407</name>
</gene>
<dbReference type="AlphaFoldDB" id="A0AAN9J9B2"/>
<name>A0AAN9J9B2_CLITE</name>
<reference evidence="1 2" key="1">
    <citation type="submission" date="2024-01" db="EMBL/GenBank/DDBJ databases">
        <title>The genomes of 5 underutilized Papilionoideae crops provide insights into root nodulation and disease resistance.</title>
        <authorList>
            <person name="Yuan L."/>
        </authorList>
    </citation>
    <scope>NUCLEOTIDE SEQUENCE [LARGE SCALE GENOMIC DNA]</scope>
    <source>
        <strain evidence="1">LY-2023</strain>
        <tissue evidence="1">Leaf</tissue>
    </source>
</reference>
<keyword evidence="2" id="KW-1185">Reference proteome</keyword>
<accession>A0AAN9J9B2</accession>
<protein>
    <submittedName>
        <fullName evidence="1">Uncharacterized protein</fullName>
    </submittedName>
</protein>
<sequence>MHINRDSLFPTLLSTLREISASCPSFSFDEGILGLGWQQICPFLSCLSSSWHPSLKYLVCNLVSSINHVAA</sequence>
<evidence type="ECO:0000313" key="2">
    <source>
        <dbReference type="Proteomes" id="UP001359559"/>
    </source>
</evidence>
<organism evidence="1 2">
    <name type="scientific">Clitoria ternatea</name>
    <name type="common">Butterfly pea</name>
    <dbReference type="NCBI Taxonomy" id="43366"/>
    <lineage>
        <taxon>Eukaryota</taxon>
        <taxon>Viridiplantae</taxon>
        <taxon>Streptophyta</taxon>
        <taxon>Embryophyta</taxon>
        <taxon>Tracheophyta</taxon>
        <taxon>Spermatophyta</taxon>
        <taxon>Magnoliopsida</taxon>
        <taxon>eudicotyledons</taxon>
        <taxon>Gunneridae</taxon>
        <taxon>Pentapetalae</taxon>
        <taxon>rosids</taxon>
        <taxon>fabids</taxon>
        <taxon>Fabales</taxon>
        <taxon>Fabaceae</taxon>
        <taxon>Papilionoideae</taxon>
        <taxon>50 kb inversion clade</taxon>
        <taxon>NPAAA clade</taxon>
        <taxon>indigoferoid/millettioid clade</taxon>
        <taxon>Phaseoleae</taxon>
        <taxon>Clitoria</taxon>
    </lineage>
</organism>
<dbReference type="EMBL" id="JAYKXN010000004">
    <property type="protein sequence ID" value="KAK7294518.1"/>
    <property type="molecule type" value="Genomic_DNA"/>
</dbReference>